<dbReference type="Proteomes" id="UP000517916">
    <property type="component" value="Unassembled WGS sequence"/>
</dbReference>
<evidence type="ECO:0000256" key="2">
    <source>
        <dbReference type="ARBA" id="ARBA00023315"/>
    </source>
</evidence>
<dbReference type="EMBL" id="JACJID010000002">
    <property type="protein sequence ID" value="MBA8925177.1"/>
    <property type="molecule type" value="Genomic_DNA"/>
</dbReference>
<evidence type="ECO:0000313" key="4">
    <source>
        <dbReference type="EMBL" id="MBA8925177.1"/>
    </source>
</evidence>
<dbReference type="PANTHER" id="PTHR43800">
    <property type="entry name" value="PEPTIDYL-LYSINE N-ACETYLTRANSFERASE YJAB"/>
    <property type="match status" value="1"/>
</dbReference>
<feature type="domain" description="N-acetyltransferase" evidence="3">
    <location>
        <begin position="3"/>
        <end position="144"/>
    </location>
</feature>
<dbReference type="RefSeq" id="WP_182837247.1">
    <property type="nucleotide sequence ID" value="NZ_BAAABQ010000006.1"/>
</dbReference>
<comment type="caution">
    <text evidence="4">The sequence shown here is derived from an EMBL/GenBank/DDBJ whole genome shotgun (WGS) entry which is preliminary data.</text>
</comment>
<keyword evidence="1" id="KW-0808">Transferase</keyword>
<dbReference type="Gene3D" id="3.40.630.30">
    <property type="match status" value="1"/>
</dbReference>
<proteinExistence type="predicted"/>
<sequence length="158" mass="16620">MAQRVRLAQACELAGLAEVEQAADALFAEFGIVFPPGAVVAEVTDPSEVLVVGEPPIGFAYTGPVDQALHLHQLAVHPAHGRRGAGSALLSAVVQAAGGRAVTLTTFRDIPWNGPWYAERGFVELAPEQWGPELTRLVAGETAQGIAELGPRLVMTHP</sequence>
<gene>
    <name evidence="4" type="ORF">BC739_002376</name>
</gene>
<evidence type="ECO:0000313" key="5">
    <source>
        <dbReference type="Proteomes" id="UP000517916"/>
    </source>
</evidence>
<evidence type="ECO:0000259" key="3">
    <source>
        <dbReference type="PROSITE" id="PS51186"/>
    </source>
</evidence>
<dbReference type="InterPro" id="IPR016181">
    <property type="entry name" value="Acyl_CoA_acyltransferase"/>
</dbReference>
<dbReference type="CDD" id="cd04301">
    <property type="entry name" value="NAT_SF"/>
    <property type="match status" value="1"/>
</dbReference>
<name>A0ABR6BER4_9PSEU</name>
<keyword evidence="2" id="KW-0012">Acyltransferase</keyword>
<protein>
    <submittedName>
        <fullName evidence="4">GNAT superfamily N-acetyltransferase</fullName>
    </submittedName>
</protein>
<dbReference type="PANTHER" id="PTHR43800:SF1">
    <property type="entry name" value="PEPTIDYL-LYSINE N-ACETYLTRANSFERASE YJAB"/>
    <property type="match status" value="1"/>
</dbReference>
<dbReference type="PROSITE" id="PS51186">
    <property type="entry name" value="GNAT"/>
    <property type="match status" value="1"/>
</dbReference>
<keyword evidence="5" id="KW-1185">Reference proteome</keyword>
<dbReference type="InterPro" id="IPR000182">
    <property type="entry name" value="GNAT_dom"/>
</dbReference>
<reference evidence="4 5" key="1">
    <citation type="submission" date="2020-08" db="EMBL/GenBank/DDBJ databases">
        <title>Genomic Encyclopedia of Archaeal and Bacterial Type Strains, Phase II (KMG-II): from individual species to whole genera.</title>
        <authorList>
            <person name="Goeker M."/>
        </authorList>
    </citation>
    <scope>NUCLEOTIDE SEQUENCE [LARGE SCALE GENOMIC DNA]</scope>
    <source>
        <strain evidence="4 5">DSM 43850</strain>
    </source>
</reference>
<evidence type="ECO:0000256" key="1">
    <source>
        <dbReference type="ARBA" id="ARBA00022679"/>
    </source>
</evidence>
<accession>A0ABR6BER4</accession>
<dbReference type="Pfam" id="PF13508">
    <property type="entry name" value="Acetyltransf_7"/>
    <property type="match status" value="1"/>
</dbReference>
<organism evidence="4 5">
    <name type="scientific">Kutzneria viridogrisea</name>
    <dbReference type="NCBI Taxonomy" id="47990"/>
    <lineage>
        <taxon>Bacteria</taxon>
        <taxon>Bacillati</taxon>
        <taxon>Actinomycetota</taxon>
        <taxon>Actinomycetes</taxon>
        <taxon>Pseudonocardiales</taxon>
        <taxon>Pseudonocardiaceae</taxon>
        <taxon>Kutzneria</taxon>
    </lineage>
</organism>
<dbReference type="SUPFAM" id="SSF55729">
    <property type="entry name" value="Acyl-CoA N-acyltransferases (Nat)"/>
    <property type="match status" value="1"/>
</dbReference>